<proteinExistence type="predicted"/>
<feature type="compositionally biased region" description="Basic and acidic residues" evidence="2">
    <location>
        <begin position="656"/>
        <end position="670"/>
    </location>
</feature>
<feature type="compositionally biased region" description="Polar residues" evidence="2">
    <location>
        <begin position="330"/>
        <end position="346"/>
    </location>
</feature>
<feature type="coiled-coil region" evidence="1">
    <location>
        <begin position="149"/>
        <end position="221"/>
    </location>
</feature>
<feature type="compositionally biased region" description="Polar residues" evidence="2">
    <location>
        <begin position="643"/>
        <end position="655"/>
    </location>
</feature>
<feature type="region of interest" description="Disordered" evidence="2">
    <location>
        <begin position="392"/>
        <end position="449"/>
    </location>
</feature>
<dbReference type="GeneID" id="87954210"/>
<evidence type="ECO:0000256" key="1">
    <source>
        <dbReference type="SAM" id="Coils"/>
    </source>
</evidence>
<feature type="region of interest" description="Disordered" evidence="2">
    <location>
        <begin position="463"/>
        <end position="496"/>
    </location>
</feature>
<dbReference type="Proteomes" id="UP001329825">
    <property type="component" value="Chromosome 2"/>
</dbReference>
<sequence>MPSPPSQDQPPPHANDSNTVRPDATSQQNTRALLRSLEELRDSLSTRVEQLNNAVERLRSQSEELERALDGHNTIQSRDPTRTRQRARDIVRAYENRENPSSPPPPIVPLIRPSAIANELESLSRPITTQEINSLLDRASRPTINNPAVDQWSVRAQNIESRIRRLSETAQQLRSRAGQAMNEPSIDQQLEDSDSHLGGLLDRARQGQDRAEINIRRLSDAGVGSGITSQQRVAPRSRGLRGAVDDTQLRHNEESGLRTPRVVEAVPMSRRERSRQASGGNLSRNRGLQPTNTQAIGSQPAPAIVRSTPASPASTVQITLDTCAEGDVPTGTNSPPIIDQTPSDDTASFTPNTSLIDILNQPVRPSARPTDNDLMEMARTIVAGISNPPPALGSLSVPPTVNTIAPTNRRTSSQSDTSRRDSSLTYRGRTVASRMGQETPETSDEMDENEVLRTWPFLRQLLQNTPPATTTTATNIRNRRRGTQRPRDQSFGDDSGDFDLESYLVSIHENDATTADHQARAPPTARVGDDGGAIIRARRNVPQAGSSVFSMDFDISGDIVDNDGSTARTRTSDYIAALARAAFGNPREGERDFSEDGFVEEHTITVIDLTTDPPTEQSITRTLPGLTNPRLGPTYGAGIGNEITRSGNRPQAQRRSTQERERIRSERQFANERISQTRSTLDSLRAARESFARNMENPSASLEVEFHLGPIMSPTQGISMANLMDDDIEGVMRTLAINPDDEEDEDEENASSNDSDAGSGSGDGTVFEGQGERTERNRSTNRTENTVSNQNNRLPSKESFETDLHLWPSHYALAGM</sequence>
<feature type="region of interest" description="Disordered" evidence="2">
    <location>
        <begin position="740"/>
        <end position="801"/>
    </location>
</feature>
<feature type="compositionally biased region" description="Pro residues" evidence="2">
    <location>
        <begin position="1"/>
        <end position="13"/>
    </location>
</feature>
<organism evidence="3 4">
    <name type="scientific">Kwoniella shivajii</name>
    <dbReference type="NCBI Taxonomy" id="564305"/>
    <lineage>
        <taxon>Eukaryota</taxon>
        <taxon>Fungi</taxon>
        <taxon>Dikarya</taxon>
        <taxon>Basidiomycota</taxon>
        <taxon>Agaricomycotina</taxon>
        <taxon>Tremellomycetes</taxon>
        <taxon>Tremellales</taxon>
        <taxon>Cryptococcaceae</taxon>
        <taxon>Kwoniella</taxon>
    </lineage>
</organism>
<feature type="compositionally biased region" description="Polar residues" evidence="2">
    <location>
        <begin position="276"/>
        <end position="297"/>
    </location>
</feature>
<dbReference type="RefSeq" id="XP_062789877.1">
    <property type="nucleotide sequence ID" value="XM_062933826.1"/>
</dbReference>
<evidence type="ECO:0000313" key="4">
    <source>
        <dbReference type="Proteomes" id="UP001329825"/>
    </source>
</evidence>
<reference evidence="3 4" key="1">
    <citation type="submission" date="2024-01" db="EMBL/GenBank/DDBJ databases">
        <title>Comparative genomics of Cryptococcus and Kwoniella reveals pathogenesis evolution and contrasting modes of karyotype evolution via chromosome fusion or intercentromeric recombination.</title>
        <authorList>
            <person name="Coelho M.A."/>
            <person name="David-Palma M."/>
            <person name="Shea T."/>
            <person name="Bowers K."/>
            <person name="McGinley-Smith S."/>
            <person name="Mohammad A.W."/>
            <person name="Gnirke A."/>
            <person name="Yurkov A.M."/>
            <person name="Nowrousian M."/>
            <person name="Sun S."/>
            <person name="Cuomo C.A."/>
            <person name="Heitman J."/>
        </authorList>
    </citation>
    <scope>NUCLEOTIDE SEQUENCE [LARGE SCALE GENOMIC DNA]</scope>
    <source>
        <strain evidence="3">CBS 11374</strain>
    </source>
</reference>
<dbReference type="EMBL" id="CP141882">
    <property type="protein sequence ID" value="WRT65137.1"/>
    <property type="molecule type" value="Genomic_DNA"/>
</dbReference>
<feature type="compositionally biased region" description="Low complexity" evidence="2">
    <location>
        <begin position="780"/>
        <end position="789"/>
    </location>
</feature>
<feature type="region of interest" description="Disordered" evidence="2">
    <location>
        <begin position="225"/>
        <end position="310"/>
    </location>
</feature>
<feature type="region of interest" description="Disordered" evidence="2">
    <location>
        <begin position="613"/>
        <end position="680"/>
    </location>
</feature>
<feature type="compositionally biased region" description="Low complexity" evidence="2">
    <location>
        <begin position="463"/>
        <end position="475"/>
    </location>
</feature>
<accession>A0ABZ1CTP5</accession>
<feature type="compositionally biased region" description="Basic and acidic residues" evidence="2">
    <location>
        <begin position="243"/>
        <end position="256"/>
    </location>
</feature>
<feature type="region of interest" description="Disordered" evidence="2">
    <location>
        <begin position="326"/>
        <end position="346"/>
    </location>
</feature>
<evidence type="ECO:0000313" key="3">
    <source>
        <dbReference type="EMBL" id="WRT65137.1"/>
    </source>
</evidence>
<feature type="compositionally biased region" description="Polar residues" evidence="2">
    <location>
        <begin position="397"/>
        <end position="408"/>
    </location>
</feature>
<evidence type="ECO:0000256" key="2">
    <source>
        <dbReference type="SAM" id="MobiDB-lite"/>
    </source>
</evidence>
<feature type="compositionally biased region" description="Acidic residues" evidence="2">
    <location>
        <begin position="740"/>
        <end position="749"/>
    </location>
</feature>
<feature type="region of interest" description="Disordered" evidence="2">
    <location>
        <begin position="62"/>
        <end position="86"/>
    </location>
</feature>
<protein>
    <submittedName>
        <fullName evidence="3">Uncharacterized protein</fullName>
    </submittedName>
</protein>
<keyword evidence="4" id="KW-1185">Reference proteome</keyword>
<gene>
    <name evidence="3" type="ORF">IL334_002079</name>
</gene>
<feature type="compositionally biased region" description="Polar residues" evidence="2">
    <location>
        <begin position="15"/>
        <end position="29"/>
    </location>
</feature>
<name>A0ABZ1CTP5_9TREE</name>
<feature type="region of interest" description="Disordered" evidence="2">
    <location>
        <begin position="1"/>
        <end position="29"/>
    </location>
</feature>
<keyword evidence="1" id="KW-0175">Coiled coil</keyword>